<accession>A0A1W4WWI8</accession>
<dbReference type="PIRSF" id="PIRSF038001">
    <property type="entry name" value="Caspase_ICE"/>
    <property type="match status" value="1"/>
</dbReference>
<feature type="domain" description="Caspase family p20" evidence="10">
    <location>
        <begin position="166"/>
        <end position="296"/>
    </location>
</feature>
<dbReference type="InterPro" id="IPR011600">
    <property type="entry name" value="Pept_C14_caspase"/>
</dbReference>
<dbReference type="Gene3D" id="3.40.50.1460">
    <property type="match status" value="1"/>
</dbReference>
<dbReference type="SUPFAM" id="SSF52129">
    <property type="entry name" value="Caspase-like"/>
    <property type="match status" value="1"/>
</dbReference>
<dbReference type="CDD" id="cd01671">
    <property type="entry name" value="CARD"/>
    <property type="match status" value="1"/>
</dbReference>
<dbReference type="GO" id="GO:0004197">
    <property type="term" value="F:cysteine-type endopeptidase activity"/>
    <property type="evidence" value="ECO:0007669"/>
    <property type="project" value="InterPro"/>
</dbReference>
<evidence type="ECO:0000256" key="8">
    <source>
        <dbReference type="RuleBase" id="RU003971"/>
    </source>
</evidence>
<dbReference type="GeneID" id="108736476"/>
<evidence type="ECO:0000256" key="2">
    <source>
        <dbReference type="ARBA" id="ARBA00022670"/>
    </source>
</evidence>
<sequence length="415" mass="48067">MEKEHRKAIQRNFVALVETCNYHALLPLLIEKGVFTKDMIKWQNENDEKDKKRQLFINITRRGPEAFHKLITALRESYQHSLADCLDPRDTPEQSVSDNSSTRLFLYPNNGNIKQSIENAKEFEDSFYINLRTEPLKVVVKLAEKFVNSYNDIANMPPMYQTQSKNRGIALIINIVNYSDEARYPFRYGAYVDDANLIELFSQMGLKVLSFRDLNRMDLENKITSFAHDPLLSHADIAVIVVMGHGSYQLNDTTVIGADGNEVEATWIEEQFNNYNCSYMKMKPKIFIYQVCRGPLNDYGTSHSVPRRTEHDSSVKSIRTYSDMLIAHSTLSGFASHRDTNTGSWYIELICEIFMKYSYNTEVQDLLTMVDNRLKKMRSEKMTQQTSTFTNIGFNKCYFHPGIYLEDGLIKKFNV</sequence>
<evidence type="ECO:0000256" key="5">
    <source>
        <dbReference type="ARBA" id="ARBA00022807"/>
    </source>
</evidence>
<dbReference type="Proteomes" id="UP000192223">
    <property type="component" value="Unplaced"/>
</dbReference>
<dbReference type="Pfam" id="PF00656">
    <property type="entry name" value="Peptidase_C14"/>
    <property type="match status" value="1"/>
</dbReference>
<keyword evidence="12" id="KW-1185">Reference proteome</keyword>
<organism evidence="12 13">
    <name type="scientific">Agrilus planipennis</name>
    <name type="common">Emerald ash borer</name>
    <name type="synonym">Agrilus marcopoli</name>
    <dbReference type="NCBI Taxonomy" id="224129"/>
    <lineage>
        <taxon>Eukaryota</taxon>
        <taxon>Metazoa</taxon>
        <taxon>Ecdysozoa</taxon>
        <taxon>Arthropoda</taxon>
        <taxon>Hexapoda</taxon>
        <taxon>Insecta</taxon>
        <taxon>Pterygota</taxon>
        <taxon>Neoptera</taxon>
        <taxon>Endopterygota</taxon>
        <taxon>Coleoptera</taxon>
        <taxon>Polyphaga</taxon>
        <taxon>Elateriformia</taxon>
        <taxon>Buprestoidea</taxon>
        <taxon>Buprestidae</taxon>
        <taxon>Agrilinae</taxon>
        <taxon>Agrilus</taxon>
    </lineage>
</organism>
<evidence type="ECO:0000259" key="9">
    <source>
        <dbReference type="PROSITE" id="PS50207"/>
    </source>
</evidence>
<evidence type="ECO:0000259" key="10">
    <source>
        <dbReference type="PROSITE" id="PS50208"/>
    </source>
</evidence>
<dbReference type="InterPro" id="IPR015917">
    <property type="entry name" value="Pept_C14A"/>
</dbReference>
<dbReference type="GO" id="GO:0042981">
    <property type="term" value="P:regulation of apoptotic process"/>
    <property type="evidence" value="ECO:0007669"/>
    <property type="project" value="InterPro"/>
</dbReference>
<evidence type="ECO:0000259" key="11">
    <source>
        <dbReference type="PROSITE" id="PS50209"/>
    </source>
</evidence>
<dbReference type="InterPro" id="IPR029030">
    <property type="entry name" value="Caspase-like_dom_sf"/>
</dbReference>
<evidence type="ECO:0000256" key="7">
    <source>
        <dbReference type="PIRSR" id="PIRSR038001-1"/>
    </source>
</evidence>
<evidence type="ECO:0000256" key="3">
    <source>
        <dbReference type="ARBA" id="ARBA00022703"/>
    </source>
</evidence>
<dbReference type="InterPro" id="IPR011029">
    <property type="entry name" value="DEATH-like_dom_sf"/>
</dbReference>
<dbReference type="GO" id="GO:0006915">
    <property type="term" value="P:apoptotic process"/>
    <property type="evidence" value="ECO:0007669"/>
    <property type="project" value="UniProtKB-KW"/>
</dbReference>
<gene>
    <name evidence="13" type="primary">LOC108736476</name>
</gene>
<dbReference type="PANTHER" id="PTHR47901">
    <property type="entry name" value="CASPASE RECRUITMENT DOMAIN-CONTAINING PROTEIN 18"/>
    <property type="match status" value="1"/>
</dbReference>
<dbReference type="PANTHER" id="PTHR47901:SF8">
    <property type="entry name" value="CASPASE-3"/>
    <property type="match status" value="1"/>
</dbReference>
<feature type="active site" evidence="7">
    <location>
        <position position="245"/>
    </location>
</feature>
<dbReference type="InterPro" id="IPR001315">
    <property type="entry name" value="CARD"/>
</dbReference>
<evidence type="ECO:0000256" key="1">
    <source>
        <dbReference type="ARBA" id="ARBA00010134"/>
    </source>
</evidence>
<name>A0A1W4WWI8_AGRPL</name>
<dbReference type="PROSITE" id="PS50208">
    <property type="entry name" value="CASPASE_P20"/>
    <property type="match status" value="1"/>
</dbReference>
<feature type="domain" description="Caspase family p10" evidence="9">
    <location>
        <begin position="314"/>
        <end position="401"/>
    </location>
</feature>
<keyword evidence="2" id="KW-0645">Protease</keyword>
<dbReference type="FunCoup" id="A0A1W4WWI8">
    <property type="interactions" value="125"/>
</dbReference>
<dbReference type="SMART" id="SM00114">
    <property type="entry name" value="CARD"/>
    <property type="match status" value="1"/>
</dbReference>
<dbReference type="InterPro" id="IPR002398">
    <property type="entry name" value="Pept_C14"/>
</dbReference>
<keyword evidence="3" id="KW-0053">Apoptosis</keyword>
<evidence type="ECO:0000256" key="4">
    <source>
        <dbReference type="ARBA" id="ARBA00022801"/>
    </source>
</evidence>
<evidence type="ECO:0000313" key="12">
    <source>
        <dbReference type="Proteomes" id="UP000192223"/>
    </source>
</evidence>
<dbReference type="AlphaFoldDB" id="A0A1W4WWI8"/>
<dbReference type="InterPro" id="IPR002138">
    <property type="entry name" value="Pept_C14_p10"/>
</dbReference>
<comment type="similarity">
    <text evidence="1 8">Belongs to the peptidase C14A family.</text>
</comment>
<dbReference type="InParanoid" id="A0A1W4WWI8"/>
<dbReference type="GO" id="GO:0006508">
    <property type="term" value="P:proteolysis"/>
    <property type="evidence" value="ECO:0007669"/>
    <property type="project" value="UniProtKB-KW"/>
</dbReference>
<dbReference type="SUPFAM" id="SSF47986">
    <property type="entry name" value="DEATH domain"/>
    <property type="match status" value="1"/>
</dbReference>
<dbReference type="PRINTS" id="PR00376">
    <property type="entry name" value="IL1BCENZYME"/>
</dbReference>
<dbReference type="PROSITE" id="PS50207">
    <property type="entry name" value="CASPASE_P10"/>
    <property type="match status" value="1"/>
</dbReference>
<keyword evidence="4" id="KW-0378">Hydrolase</keyword>
<dbReference type="PROSITE" id="PS50209">
    <property type="entry name" value="CARD"/>
    <property type="match status" value="1"/>
</dbReference>
<dbReference type="OrthoDB" id="6097640at2759"/>
<evidence type="ECO:0000256" key="6">
    <source>
        <dbReference type="ARBA" id="ARBA00023145"/>
    </source>
</evidence>
<dbReference type="InterPro" id="IPR001309">
    <property type="entry name" value="Pept_C14_p20"/>
</dbReference>
<dbReference type="Gene3D" id="1.10.533.10">
    <property type="entry name" value="Death Domain, Fas"/>
    <property type="match status" value="1"/>
</dbReference>
<reference evidence="13" key="1">
    <citation type="submission" date="2025-08" db="UniProtKB">
        <authorList>
            <consortium name="RefSeq"/>
        </authorList>
    </citation>
    <scope>IDENTIFICATION</scope>
    <source>
        <tissue evidence="13">Entire body</tissue>
    </source>
</reference>
<protein>
    <submittedName>
        <fullName evidence="13">Caspase Dronc-like</fullName>
    </submittedName>
</protein>
<feature type="domain" description="CARD" evidence="11">
    <location>
        <begin position="1"/>
        <end position="89"/>
    </location>
</feature>
<keyword evidence="5" id="KW-0788">Thiol protease</keyword>
<evidence type="ECO:0000313" key="13">
    <source>
        <dbReference type="RefSeq" id="XP_018324425.1"/>
    </source>
</evidence>
<dbReference type="KEGG" id="apln:108736476"/>
<dbReference type="RefSeq" id="XP_018324425.1">
    <property type="nucleotide sequence ID" value="XM_018468923.2"/>
</dbReference>
<keyword evidence="6" id="KW-0865">Zymogen</keyword>
<dbReference type="SMART" id="SM00115">
    <property type="entry name" value="CASc"/>
    <property type="match status" value="1"/>
</dbReference>
<dbReference type="Pfam" id="PF00619">
    <property type="entry name" value="CARD"/>
    <property type="match status" value="1"/>
</dbReference>
<feature type="active site" evidence="7">
    <location>
        <position position="292"/>
    </location>
</feature>
<proteinExistence type="inferred from homology"/>
<dbReference type="STRING" id="224129.A0A1W4WWI8"/>